<name>A0A9N7YXW0_PLEPL</name>
<protein>
    <recommendedName>
        <fullName evidence="5">Caspase recruitment domain family member 19</fullName>
    </recommendedName>
</protein>
<dbReference type="AlphaFoldDB" id="A0A9N7YXW0"/>
<keyword evidence="2" id="KW-0472">Membrane</keyword>
<evidence type="ECO:0000313" key="3">
    <source>
        <dbReference type="EMBL" id="CAB1442551.1"/>
    </source>
</evidence>
<proteinExistence type="predicted"/>
<feature type="transmembrane region" description="Helical" evidence="2">
    <location>
        <begin position="193"/>
        <end position="212"/>
    </location>
</feature>
<gene>
    <name evidence="3" type="ORF">PLEPLA_LOCUS30229</name>
</gene>
<accession>A0A9N7YXW0</accession>
<dbReference type="Proteomes" id="UP001153269">
    <property type="component" value="Unassembled WGS sequence"/>
</dbReference>
<dbReference type="PANTHER" id="PTHR34765:SF1">
    <property type="entry name" value="CASPASE RECRUITMENT DOMAIN-CONTAINING PROTEIN 19"/>
    <property type="match status" value="1"/>
</dbReference>
<feature type="region of interest" description="Disordered" evidence="1">
    <location>
        <begin position="24"/>
        <end position="46"/>
    </location>
</feature>
<comment type="caution">
    <text evidence="3">The sequence shown here is derived from an EMBL/GenBank/DDBJ whole genome shotgun (WGS) entry which is preliminary data.</text>
</comment>
<keyword evidence="2" id="KW-0812">Transmembrane</keyword>
<dbReference type="InterPro" id="IPR011029">
    <property type="entry name" value="DEATH-like_dom_sf"/>
</dbReference>
<reference evidence="3" key="1">
    <citation type="submission" date="2020-03" db="EMBL/GenBank/DDBJ databases">
        <authorList>
            <person name="Weist P."/>
        </authorList>
    </citation>
    <scope>NUCLEOTIDE SEQUENCE</scope>
</reference>
<evidence type="ECO:0008006" key="5">
    <source>
        <dbReference type="Google" id="ProtNLM"/>
    </source>
</evidence>
<keyword evidence="2" id="KW-1133">Transmembrane helix</keyword>
<evidence type="ECO:0000256" key="2">
    <source>
        <dbReference type="SAM" id="Phobius"/>
    </source>
</evidence>
<sequence length="251" mass="28692">MAEWIEMKGRSCGTGRRGAVQRSNALMSAGSRDRHTGDNRKSHSRGGCGCWWVRTSPARRLCVSMTDRDFYLEQLQRDAQFLCSDLRMDTELVDTLVLQLNRIYPQILSDKEARRFRNLSVPTKVRLAELLKHLYGKGEDTCHEFYRGLHIHAEDVYSSLPSRVRQKEISDPKWTNSVVIHPERFVLNDRGPMFFLSCFSLVAGIAILYYYGDGETLRRTGPFLHCSAARLASKGAKDVLITYAEVGKQRK</sequence>
<feature type="compositionally biased region" description="Basic and acidic residues" evidence="1">
    <location>
        <begin position="31"/>
        <end position="41"/>
    </location>
</feature>
<dbReference type="Gene3D" id="1.10.533.10">
    <property type="entry name" value="Death Domain, Fas"/>
    <property type="match status" value="1"/>
</dbReference>
<organism evidence="3 4">
    <name type="scientific">Pleuronectes platessa</name>
    <name type="common">European plaice</name>
    <dbReference type="NCBI Taxonomy" id="8262"/>
    <lineage>
        <taxon>Eukaryota</taxon>
        <taxon>Metazoa</taxon>
        <taxon>Chordata</taxon>
        <taxon>Craniata</taxon>
        <taxon>Vertebrata</taxon>
        <taxon>Euteleostomi</taxon>
        <taxon>Actinopterygii</taxon>
        <taxon>Neopterygii</taxon>
        <taxon>Teleostei</taxon>
        <taxon>Neoteleostei</taxon>
        <taxon>Acanthomorphata</taxon>
        <taxon>Carangaria</taxon>
        <taxon>Pleuronectiformes</taxon>
        <taxon>Pleuronectoidei</taxon>
        <taxon>Pleuronectidae</taxon>
        <taxon>Pleuronectes</taxon>
    </lineage>
</organism>
<dbReference type="EMBL" id="CADEAL010002879">
    <property type="protein sequence ID" value="CAB1442551.1"/>
    <property type="molecule type" value="Genomic_DNA"/>
</dbReference>
<keyword evidence="4" id="KW-1185">Reference proteome</keyword>
<dbReference type="PANTHER" id="PTHR34765">
    <property type="entry name" value="CASPASE RECRUITMENT DOMAIN-CONTAINING PROTEIN 19"/>
    <property type="match status" value="1"/>
</dbReference>
<dbReference type="InterPro" id="IPR043574">
    <property type="entry name" value="CARD19"/>
</dbReference>
<evidence type="ECO:0000313" key="4">
    <source>
        <dbReference type="Proteomes" id="UP001153269"/>
    </source>
</evidence>
<evidence type="ECO:0000256" key="1">
    <source>
        <dbReference type="SAM" id="MobiDB-lite"/>
    </source>
</evidence>
<dbReference type="GO" id="GO:0005739">
    <property type="term" value="C:mitochondrion"/>
    <property type="evidence" value="ECO:0007669"/>
    <property type="project" value="TreeGrafter"/>
</dbReference>